<gene>
    <name evidence="10" type="primary">xylG</name>
    <name evidence="10" type="ORF">LEUCIP111803_01437</name>
</gene>
<organism evidence="10 11">
    <name type="scientific">Leucobacter soli</name>
    <dbReference type="NCBI Taxonomy" id="2812850"/>
    <lineage>
        <taxon>Bacteria</taxon>
        <taxon>Bacillati</taxon>
        <taxon>Actinomycetota</taxon>
        <taxon>Actinomycetes</taxon>
        <taxon>Micrococcales</taxon>
        <taxon>Microbacteriaceae</taxon>
        <taxon>Leucobacter</taxon>
    </lineage>
</organism>
<comment type="caution">
    <text evidence="10">The sequence shown here is derived from an EMBL/GenBank/DDBJ whole genome shotgun (WGS) entry which is preliminary data.</text>
</comment>
<dbReference type="Proteomes" id="UP000693892">
    <property type="component" value="Unassembled WGS sequence"/>
</dbReference>
<evidence type="ECO:0000313" key="11">
    <source>
        <dbReference type="Proteomes" id="UP000693892"/>
    </source>
</evidence>
<dbReference type="CDD" id="cd03216">
    <property type="entry name" value="ABC_Carb_Monos_I"/>
    <property type="match status" value="1"/>
</dbReference>
<dbReference type="InterPro" id="IPR003439">
    <property type="entry name" value="ABC_transporter-like_ATP-bd"/>
</dbReference>
<feature type="domain" description="ABC transporter" evidence="9">
    <location>
        <begin position="4"/>
        <end position="239"/>
    </location>
</feature>
<evidence type="ECO:0000256" key="4">
    <source>
        <dbReference type="ARBA" id="ARBA00022737"/>
    </source>
</evidence>
<keyword evidence="7" id="KW-1278">Translocase</keyword>
<evidence type="ECO:0000313" key="10">
    <source>
        <dbReference type="EMBL" id="CAG7611458.1"/>
    </source>
</evidence>
<dbReference type="InterPro" id="IPR003593">
    <property type="entry name" value="AAA+_ATPase"/>
</dbReference>
<keyword evidence="4" id="KW-0677">Repeat</keyword>
<keyword evidence="2" id="KW-1003">Cell membrane</keyword>
<reference evidence="10" key="1">
    <citation type="submission" date="2021-06" db="EMBL/GenBank/DDBJ databases">
        <authorList>
            <person name="Criscuolo A."/>
        </authorList>
    </citation>
    <scope>NUCLEOTIDE SEQUENCE</scope>
    <source>
        <strain evidence="10">CIP111803</strain>
    </source>
</reference>
<evidence type="ECO:0000259" key="9">
    <source>
        <dbReference type="PROSITE" id="PS50893"/>
    </source>
</evidence>
<dbReference type="InterPro" id="IPR050107">
    <property type="entry name" value="ABC_carbohydrate_import_ATPase"/>
</dbReference>
<name>A0A916NHP6_9MICO</name>
<accession>A0A916NHP6</accession>
<keyword evidence="11" id="KW-1185">Reference proteome</keyword>
<evidence type="ECO:0000256" key="8">
    <source>
        <dbReference type="ARBA" id="ARBA00023136"/>
    </source>
</evidence>
<protein>
    <submittedName>
        <fullName evidence="10">Xylose import ATP-binding protein XylG</fullName>
    </submittedName>
</protein>
<evidence type="ECO:0000256" key="3">
    <source>
        <dbReference type="ARBA" id="ARBA00022597"/>
    </source>
</evidence>
<dbReference type="PANTHER" id="PTHR43790">
    <property type="entry name" value="CARBOHYDRATE TRANSPORT ATP-BINDING PROTEIN MG119-RELATED"/>
    <property type="match status" value="1"/>
</dbReference>
<evidence type="ECO:0000256" key="5">
    <source>
        <dbReference type="ARBA" id="ARBA00022741"/>
    </source>
</evidence>
<dbReference type="PROSITE" id="PS50893">
    <property type="entry name" value="ABC_TRANSPORTER_2"/>
    <property type="match status" value="2"/>
</dbReference>
<dbReference type="GO" id="GO:0016887">
    <property type="term" value="F:ATP hydrolysis activity"/>
    <property type="evidence" value="ECO:0007669"/>
    <property type="project" value="InterPro"/>
</dbReference>
<dbReference type="InterPro" id="IPR017871">
    <property type="entry name" value="ABC_transporter-like_CS"/>
</dbReference>
<dbReference type="SMART" id="SM00382">
    <property type="entry name" value="AAA"/>
    <property type="match status" value="2"/>
</dbReference>
<dbReference type="PANTHER" id="PTHR43790:SF3">
    <property type="entry name" value="D-ALLOSE IMPORT ATP-BINDING PROTEIN ALSA-RELATED"/>
    <property type="match status" value="1"/>
</dbReference>
<dbReference type="CDD" id="cd03215">
    <property type="entry name" value="ABC_Carb_Monos_II"/>
    <property type="match status" value="1"/>
</dbReference>
<evidence type="ECO:0000256" key="6">
    <source>
        <dbReference type="ARBA" id="ARBA00022840"/>
    </source>
</evidence>
<dbReference type="Pfam" id="PF00005">
    <property type="entry name" value="ABC_tran"/>
    <property type="match status" value="2"/>
</dbReference>
<keyword evidence="6 10" id="KW-0067">ATP-binding</keyword>
<dbReference type="RefSeq" id="WP_218115046.1">
    <property type="nucleotide sequence ID" value="NZ_CAJVAP010000014.1"/>
</dbReference>
<evidence type="ECO:0000256" key="7">
    <source>
        <dbReference type="ARBA" id="ARBA00022967"/>
    </source>
</evidence>
<dbReference type="GO" id="GO:0005524">
    <property type="term" value="F:ATP binding"/>
    <property type="evidence" value="ECO:0007669"/>
    <property type="project" value="UniProtKB-KW"/>
</dbReference>
<evidence type="ECO:0000256" key="1">
    <source>
        <dbReference type="ARBA" id="ARBA00022448"/>
    </source>
</evidence>
<keyword evidence="3" id="KW-0762">Sugar transport</keyword>
<keyword evidence="1" id="KW-0813">Transport</keyword>
<dbReference type="EMBL" id="CAJVAP010000014">
    <property type="protein sequence ID" value="CAG7611458.1"/>
    <property type="molecule type" value="Genomic_DNA"/>
</dbReference>
<feature type="domain" description="ABC transporter" evidence="9">
    <location>
        <begin position="248"/>
        <end position="493"/>
    </location>
</feature>
<proteinExistence type="predicted"/>
<keyword evidence="8" id="KW-0472">Membrane</keyword>
<keyword evidence="5" id="KW-0547">Nucleotide-binding</keyword>
<evidence type="ECO:0000256" key="2">
    <source>
        <dbReference type="ARBA" id="ARBA00022475"/>
    </source>
</evidence>
<dbReference type="AlphaFoldDB" id="A0A916NHP6"/>
<sequence length="493" mass="52597">MTLLEVRNLSKQFGSITALADVSLSVEAGQVHAVMGENGAGKSTLIKALSGIQPASSGSVSMRGEVIAIESLADAAAHGIRTVFQELHIVPQLSVAENILLGALPRRRGLIDRSERDRVAVEVLAQLGVDLDPGRPAGKLSRSEQQIIEICRALLGRVDLLILDEPTASLGEPETRQLLDIVRRLTERGVGVIYVSHRMNEVLEIADKITVLRDGNYIATHDAPVSADRLVHDMIGRAPGELYLHEPVEPGEVLLDVKHLSNSSVHDATFNVRAGEIVGVTGLIGSGKSEIARAIYGLDPVESGEVRIGGANCLGWSPARMLKQGLMYYPSDRKREGLALNRPLRESITLGALKRGGFLAGGLIRAKQEAAETEQLAERLSLRPSTTAAPAGNYSGGNQQKALIARGMIHRADVHVFDEPTVGIDVGAKADVYAQIDAYARAGAGVLLVSSDLTEVIGVSDRVYVVAEGRIQAELIGDDINEAAIASHFFTES</sequence>
<dbReference type="PROSITE" id="PS00211">
    <property type="entry name" value="ABC_TRANSPORTER_1"/>
    <property type="match status" value="1"/>
</dbReference>